<keyword evidence="3" id="KW-1185">Reference proteome</keyword>
<evidence type="ECO:0000256" key="1">
    <source>
        <dbReference type="SAM" id="MobiDB-lite"/>
    </source>
</evidence>
<dbReference type="AlphaFoldDB" id="A0A834KR87"/>
<proteinExistence type="predicted"/>
<feature type="region of interest" description="Disordered" evidence="1">
    <location>
        <begin position="1"/>
        <end position="20"/>
    </location>
</feature>
<dbReference type="EMBL" id="JACSEA010000001">
    <property type="protein sequence ID" value="KAF7411323.1"/>
    <property type="molecule type" value="Genomic_DNA"/>
</dbReference>
<accession>A0A834KR87</accession>
<dbReference type="Proteomes" id="UP000614350">
    <property type="component" value="Unassembled WGS sequence"/>
</dbReference>
<protein>
    <submittedName>
        <fullName evidence="2">Uncharacterized protein</fullName>
    </submittedName>
</protein>
<name>A0A834KR87_VESVU</name>
<evidence type="ECO:0000313" key="3">
    <source>
        <dbReference type="Proteomes" id="UP000614350"/>
    </source>
</evidence>
<sequence>MAVIETMSRLGSAAGQRDASHSLARENILNGGQSREEMSWKSLQWKCRGSICFEDFCETSSKSHSRLC</sequence>
<comment type="caution">
    <text evidence="2">The sequence shown here is derived from an EMBL/GenBank/DDBJ whole genome shotgun (WGS) entry which is preliminary data.</text>
</comment>
<evidence type="ECO:0000313" key="2">
    <source>
        <dbReference type="EMBL" id="KAF7411323.1"/>
    </source>
</evidence>
<reference evidence="2" key="1">
    <citation type="journal article" date="2020" name="G3 (Bethesda)">
        <title>High-Quality Assemblies for Three Invasive Social Wasps from the &lt;i&gt;Vespula&lt;/i&gt; Genus.</title>
        <authorList>
            <person name="Harrop T.W.R."/>
            <person name="Guhlin J."/>
            <person name="McLaughlin G.M."/>
            <person name="Permina E."/>
            <person name="Stockwell P."/>
            <person name="Gilligan J."/>
            <person name="Le Lec M.F."/>
            <person name="Gruber M.A.M."/>
            <person name="Quinn O."/>
            <person name="Lovegrove M."/>
            <person name="Duncan E.J."/>
            <person name="Remnant E.J."/>
            <person name="Van Eeckhoven J."/>
            <person name="Graham B."/>
            <person name="Knapp R.A."/>
            <person name="Langford K.W."/>
            <person name="Kronenberg Z."/>
            <person name="Press M.O."/>
            <person name="Eacker S.M."/>
            <person name="Wilson-Rankin E.E."/>
            <person name="Purcell J."/>
            <person name="Lester P.J."/>
            <person name="Dearden P.K."/>
        </authorList>
    </citation>
    <scope>NUCLEOTIDE SEQUENCE</scope>
    <source>
        <strain evidence="2">Marl-1</strain>
    </source>
</reference>
<organism evidence="2 3">
    <name type="scientific">Vespula vulgaris</name>
    <name type="common">Yellow jacket</name>
    <name type="synonym">Wasp</name>
    <dbReference type="NCBI Taxonomy" id="7454"/>
    <lineage>
        <taxon>Eukaryota</taxon>
        <taxon>Metazoa</taxon>
        <taxon>Ecdysozoa</taxon>
        <taxon>Arthropoda</taxon>
        <taxon>Hexapoda</taxon>
        <taxon>Insecta</taxon>
        <taxon>Pterygota</taxon>
        <taxon>Neoptera</taxon>
        <taxon>Endopterygota</taxon>
        <taxon>Hymenoptera</taxon>
        <taxon>Apocrita</taxon>
        <taxon>Aculeata</taxon>
        <taxon>Vespoidea</taxon>
        <taxon>Vespidae</taxon>
        <taxon>Vespinae</taxon>
        <taxon>Vespula</taxon>
    </lineage>
</organism>
<gene>
    <name evidence="2" type="ORF">HZH66_000219</name>
</gene>